<keyword evidence="1 3" id="KW-0732">Signal</keyword>
<organism evidence="5">
    <name type="scientific">Lotus japonicus</name>
    <name type="common">Lotus corniculatus var. japonicus</name>
    <dbReference type="NCBI Taxonomy" id="34305"/>
    <lineage>
        <taxon>Eukaryota</taxon>
        <taxon>Viridiplantae</taxon>
        <taxon>Streptophyta</taxon>
        <taxon>Embryophyta</taxon>
        <taxon>Tracheophyta</taxon>
        <taxon>Spermatophyta</taxon>
        <taxon>Magnoliopsida</taxon>
        <taxon>eudicotyledons</taxon>
        <taxon>Gunneridae</taxon>
        <taxon>Pentapetalae</taxon>
        <taxon>rosids</taxon>
        <taxon>fabids</taxon>
        <taxon>Fabales</taxon>
        <taxon>Fabaceae</taxon>
        <taxon>Papilionoideae</taxon>
        <taxon>50 kb inversion clade</taxon>
        <taxon>NPAAA clade</taxon>
        <taxon>Hologalegina</taxon>
        <taxon>robinioid clade</taxon>
        <taxon>Loteae</taxon>
        <taxon>Lotus</taxon>
    </lineage>
</organism>
<comment type="similarity">
    <text evidence="2">Belongs to the PMEI family.</text>
</comment>
<dbReference type="NCBIfam" id="TIGR01614">
    <property type="entry name" value="PME_inhib"/>
    <property type="match status" value="1"/>
</dbReference>
<dbReference type="AlphaFoldDB" id="I3SW01"/>
<feature type="signal peptide" evidence="3">
    <location>
        <begin position="1"/>
        <end position="27"/>
    </location>
</feature>
<evidence type="ECO:0000259" key="4">
    <source>
        <dbReference type="SMART" id="SM00856"/>
    </source>
</evidence>
<evidence type="ECO:0000313" key="5">
    <source>
        <dbReference type="EMBL" id="AFK44443.1"/>
    </source>
</evidence>
<feature type="chain" id="PRO_5003679576" description="Pectinesterase inhibitor domain-containing protein" evidence="3">
    <location>
        <begin position="28"/>
        <end position="197"/>
    </location>
</feature>
<dbReference type="InterPro" id="IPR035513">
    <property type="entry name" value="Invertase/methylesterase_inhib"/>
</dbReference>
<accession>I3SW01</accession>
<evidence type="ECO:0000256" key="2">
    <source>
        <dbReference type="ARBA" id="ARBA00038471"/>
    </source>
</evidence>
<sequence length="197" mass="21838">MASRKALNQFLILPVLLITCFIFLGQCARLQNTEEGEDLVTATCKHTLHFKVCVSSLRSVPSSKSSDLKKLAEIALNLSSNYAAKTLSYVCKLKSSTANVTNSNRYMSRCLSDCIEEYKEARENLQDSAEAFAEGDYDQVDTLVSAAMSDAETCEDGFKEVFIDDGNKDYSNPSLTKRNSYFFELCSNALAITKLLV</sequence>
<dbReference type="OrthoDB" id="1899334at2759"/>
<dbReference type="CDD" id="cd15801">
    <property type="entry name" value="PMEI-like_1"/>
    <property type="match status" value="1"/>
</dbReference>
<dbReference type="GeneID" id="130715185"/>
<evidence type="ECO:0000256" key="1">
    <source>
        <dbReference type="ARBA" id="ARBA00022729"/>
    </source>
</evidence>
<dbReference type="FunFam" id="1.20.140.40:FF:000009">
    <property type="entry name" value="Invertase/pectin methylesterase inhibitor family protein"/>
    <property type="match status" value="1"/>
</dbReference>
<dbReference type="InterPro" id="IPR006501">
    <property type="entry name" value="Pectinesterase_inhib_dom"/>
</dbReference>
<dbReference type="EMBL" id="BT144649">
    <property type="protein sequence ID" value="AFK44443.1"/>
    <property type="molecule type" value="mRNA"/>
</dbReference>
<evidence type="ECO:0000256" key="3">
    <source>
        <dbReference type="SAM" id="SignalP"/>
    </source>
</evidence>
<dbReference type="SUPFAM" id="SSF101148">
    <property type="entry name" value="Plant invertase/pectin methylesterase inhibitor"/>
    <property type="match status" value="1"/>
</dbReference>
<name>I3SW01_LOTJA</name>
<proteinExistence type="evidence at transcript level"/>
<protein>
    <recommendedName>
        <fullName evidence="4">Pectinesterase inhibitor domain-containing protein</fullName>
    </recommendedName>
</protein>
<dbReference type="KEGG" id="lja:130715185"/>
<dbReference type="SMART" id="SM00856">
    <property type="entry name" value="PMEI"/>
    <property type="match status" value="1"/>
</dbReference>
<dbReference type="Pfam" id="PF04043">
    <property type="entry name" value="PMEI"/>
    <property type="match status" value="1"/>
</dbReference>
<feature type="domain" description="Pectinesterase inhibitor" evidence="4">
    <location>
        <begin position="35"/>
        <end position="192"/>
    </location>
</feature>
<dbReference type="InterPro" id="IPR051955">
    <property type="entry name" value="PME_Inhibitor"/>
</dbReference>
<dbReference type="PANTHER" id="PTHR31080:SF291">
    <property type="entry name" value="OS08G0541800 PROTEIN"/>
    <property type="match status" value="1"/>
</dbReference>
<dbReference type="OMA" id="TATCKHT"/>
<reference evidence="5" key="1">
    <citation type="submission" date="2012-05" db="EMBL/GenBank/DDBJ databases">
        <authorList>
            <person name="Krishnakumar V."/>
            <person name="Cheung F."/>
            <person name="Xiao Y."/>
            <person name="Chan A."/>
            <person name="Moskal W.A."/>
            <person name="Town C.D."/>
        </authorList>
    </citation>
    <scope>NUCLEOTIDE SEQUENCE</scope>
</reference>
<dbReference type="GO" id="GO:0004857">
    <property type="term" value="F:enzyme inhibitor activity"/>
    <property type="evidence" value="ECO:0007669"/>
    <property type="project" value="InterPro"/>
</dbReference>
<dbReference type="Gene3D" id="1.20.140.40">
    <property type="entry name" value="Invertase/pectin methylesterase inhibitor family protein"/>
    <property type="match status" value="1"/>
</dbReference>
<dbReference type="RefSeq" id="XP_057421241.1">
    <property type="nucleotide sequence ID" value="XM_057565258.1"/>
</dbReference>
<dbReference type="PANTHER" id="PTHR31080">
    <property type="entry name" value="PECTINESTERASE INHIBITOR-LIKE"/>
    <property type="match status" value="1"/>
</dbReference>